<keyword evidence="4" id="KW-0862">Zinc</keyword>
<dbReference type="GO" id="GO:0047789">
    <property type="term" value="F:creatininase activity"/>
    <property type="evidence" value="ECO:0007669"/>
    <property type="project" value="UniProtKB-EC"/>
</dbReference>
<dbReference type="GO" id="GO:0016811">
    <property type="term" value="F:hydrolase activity, acting on carbon-nitrogen (but not peptide) bonds, in linear amides"/>
    <property type="evidence" value="ECO:0007669"/>
    <property type="project" value="TreeGrafter"/>
</dbReference>
<dbReference type="PANTHER" id="PTHR35005:SF1">
    <property type="entry name" value="2-AMINO-5-FORMYLAMINO-6-RIBOSYLAMINOPYRIMIDIN-4(3H)-ONE 5'-MONOPHOSPHATE DEFORMYLASE"/>
    <property type="match status" value="1"/>
</dbReference>
<dbReference type="Pfam" id="PF02633">
    <property type="entry name" value="Creatininase"/>
    <property type="match status" value="1"/>
</dbReference>
<accession>A0A415E4I8</accession>
<name>A0A415E4I8_9FIRM</name>
<dbReference type="OrthoDB" id="9801445at2"/>
<dbReference type="GO" id="GO:0006601">
    <property type="term" value="P:creatine biosynthetic process"/>
    <property type="evidence" value="ECO:0007669"/>
    <property type="project" value="InterPro"/>
</dbReference>
<keyword evidence="7" id="KW-1185">Reference proteome</keyword>
<evidence type="ECO:0000256" key="4">
    <source>
        <dbReference type="ARBA" id="ARBA00022833"/>
    </source>
</evidence>
<dbReference type="AlphaFoldDB" id="A0A415E4I8"/>
<dbReference type="GO" id="GO:0006602">
    <property type="term" value="P:creatinine catabolic process"/>
    <property type="evidence" value="ECO:0007669"/>
    <property type="project" value="InterPro"/>
</dbReference>
<dbReference type="InterPro" id="IPR031034">
    <property type="entry name" value="Creatininase"/>
</dbReference>
<proteinExistence type="inferred from homology"/>
<dbReference type="Gene3D" id="3.40.50.10310">
    <property type="entry name" value="Creatininase"/>
    <property type="match status" value="1"/>
</dbReference>
<gene>
    <name evidence="6" type="ORF">DW099_09175</name>
</gene>
<dbReference type="NCBIfam" id="TIGR04448">
    <property type="entry name" value="creatininase"/>
    <property type="match status" value="1"/>
</dbReference>
<organism evidence="6 7">
    <name type="scientific">Emergencia timonensis</name>
    <dbReference type="NCBI Taxonomy" id="1776384"/>
    <lineage>
        <taxon>Bacteria</taxon>
        <taxon>Bacillati</taxon>
        <taxon>Bacillota</taxon>
        <taxon>Clostridia</taxon>
        <taxon>Peptostreptococcales</taxon>
        <taxon>Anaerovoracaceae</taxon>
        <taxon>Emergencia</taxon>
    </lineage>
</organism>
<reference evidence="6 7" key="1">
    <citation type="submission" date="2018-08" db="EMBL/GenBank/DDBJ databases">
        <title>A genome reference for cultivated species of the human gut microbiota.</title>
        <authorList>
            <person name="Zou Y."/>
            <person name="Xue W."/>
            <person name="Luo G."/>
        </authorList>
    </citation>
    <scope>NUCLEOTIDE SEQUENCE [LARGE SCALE GENOMIC DNA]</scope>
    <source>
        <strain evidence="6 7">AM07-24</strain>
    </source>
</reference>
<comment type="cofactor">
    <cofactor evidence="1">
        <name>Zn(2+)</name>
        <dbReference type="ChEBI" id="CHEBI:29105"/>
    </cofactor>
</comment>
<comment type="caution">
    <text evidence="6">The sequence shown here is derived from an EMBL/GenBank/DDBJ whole genome shotgun (WGS) entry which is preliminary data.</text>
</comment>
<dbReference type="GeneID" id="83006461"/>
<dbReference type="STRING" id="1776384.GCA_900086585_04188"/>
<evidence type="ECO:0000256" key="2">
    <source>
        <dbReference type="ARBA" id="ARBA00022723"/>
    </source>
</evidence>
<dbReference type="InterPro" id="IPR003785">
    <property type="entry name" value="Creatininase/forma_Hydrolase"/>
</dbReference>
<sequence>MRTKKMWELTWPEVQEAVEGGFGIMIPVGAVEQHGYHLPLATDFLIPTELCLAIAEKTDMLVAPPVAYGTNSRPQSGGGQGFVGTTSIGGITFIHQVEELIREFIRHGFKKVVLFNWHMENSNFLYEAAFRATERGTRSDIKVLIMETPFDSFDEETMEFLYPDGFPGWGVEHAAMFETAILLHIAPELVMMDRAVDDGPKQCTFYDVLPIEDRFTTKSGSLWKATLATKEKGERIWKELLKTLIPIVRDECK</sequence>
<dbReference type="EMBL" id="QRMS01000002">
    <property type="protein sequence ID" value="RHJ88540.1"/>
    <property type="molecule type" value="Genomic_DNA"/>
</dbReference>
<dbReference type="PANTHER" id="PTHR35005">
    <property type="entry name" value="3-DEHYDRO-SCYLLO-INOSOSE HYDROLASE"/>
    <property type="match status" value="1"/>
</dbReference>
<dbReference type="GO" id="GO:0046872">
    <property type="term" value="F:metal ion binding"/>
    <property type="evidence" value="ECO:0007669"/>
    <property type="project" value="UniProtKB-KW"/>
</dbReference>
<keyword evidence="2" id="KW-0479">Metal-binding</keyword>
<dbReference type="SUPFAM" id="SSF102215">
    <property type="entry name" value="Creatininase"/>
    <property type="match status" value="1"/>
</dbReference>
<dbReference type="Proteomes" id="UP000284841">
    <property type="component" value="Unassembled WGS sequence"/>
</dbReference>
<protein>
    <submittedName>
        <fullName evidence="6">Creatininase</fullName>
        <ecNumber evidence="6">3.5.2.10</ecNumber>
    </submittedName>
</protein>
<keyword evidence="3 6" id="KW-0378">Hydrolase</keyword>
<evidence type="ECO:0000313" key="7">
    <source>
        <dbReference type="Proteomes" id="UP000284841"/>
    </source>
</evidence>
<comment type="similarity">
    <text evidence="5">Belongs to the creatininase superfamily.</text>
</comment>
<evidence type="ECO:0000256" key="3">
    <source>
        <dbReference type="ARBA" id="ARBA00022801"/>
    </source>
</evidence>
<dbReference type="GO" id="GO:0009231">
    <property type="term" value="P:riboflavin biosynthetic process"/>
    <property type="evidence" value="ECO:0007669"/>
    <property type="project" value="TreeGrafter"/>
</dbReference>
<evidence type="ECO:0000256" key="1">
    <source>
        <dbReference type="ARBA" id="ARBA00001947"/>
    </source>
</evidence>
<dbReference type="RefSeq" id="WP_067542801.1">
    <property type="nucleotide sequence ID" value="NZ_AP025567.1"/>
</dbReference>
<evidence type="ECO:0000313" key="6">
    <source>
        <dbReference type="EMBL" id="RHJ88540.1"/>
    </source>
</evidence>
<evidence type="ECO:0000256" key="5">
    <source>
        <dbReference type="ARBA" id="ARBA00024029"/>
    </source>
</evidence>
<dbReference type="EC" id="3.5.2.10" evidence="6"/>
<dbReference type="InterPro" id="IPR024087">
    <property type="entry name" value="Creatininase-like_sf"/>
</dbReference>